<dbReference type="InterPro" id="IPR047655">
    <property type="entry name" value="Transpos_IS630-like"/>
</dbReference>
<proteinExistence type="predicted"/>
<keyword evidence="4" id="KW-1185">Reference proteome</keyword>
<reference evidence="3 4" key="1">
    <citation type="submission" date="2014-09" db="EMBL/GenBank/DDBJ databases">
        <authorList>
            <person name="Ellenberger Sabrina"/>
        </authorList>
    </citation>
    <scope>NUCLEOTIDE SEQUENCE [LARGE SCALE GENOMIC DNA]</scope>
    <source>
        <strain evidence="3 4">CBS 412.66</strain>
    </source>
</reference>
<protein>
    <recommendedName>
        <fullName evidence="2">Tc1-like transposase DDE domain-containing protein</fullName>
    </recommendedName>
</protein>
<evidence type="ECO:0000259" key="2">
    <source>
        <dbReference type="Pfam" id="PF13358"/>
    </source>
</evidence>
<name>A0A0B7NDN1_9FUNG</name>
<dbReference type="Gene3D" id="3.30.420.10">
    <property type="entry name" value="Ribonuclease H-like superfamily/Ribonuclease H"/>
    <property type="match status" value="1"/>
</dbReference>
<dbReference type="PANTHER" id="PTHR46564:SF1">
    <property type="entry name" value="TRANSPOSASE"/>
    <property type="match status" value="1"/>
</dbReference>
<dbReference type="InterPro" id="IPR038717">
    <property type="entry name" value="Tc1-like_DDE_dom"/>
</dbReference>
<evidence type="ECO:0000313" key="4">
    <source>
        <dbReference type="Proteomes" id="UP000054107"/>
    </source>
</evidence>
<accession>A0A0B7NDN1</accession>
<organism evidence="3 4">
    <name type="scientific">Parasitella parasitica</name>
    <dbReference type="NCBI Taxonomy" id="35722"/>
    <lineage>
        <taxon>Eukaryota</taxon>
        <taxon>Fungi</taxon>
        <taxon>Fungi incertae sedis</taxon>
        <taxon>Mucoromycota</taxon>
        <taxon>Mucoromycotina</taxon>
        <taxon>Mucoromycetes</taxon>
        <taxon>Mucorales</taxon>
        <taxon>Mucorineae</taxon>
        <taxon>Mucoraceae</taxon>
        <taxon>Parasitella</taxon>
    </lineage>
</organism>
<dbReference type="Proteomes" id="UP000054107">
    <property type="component" value="Unassembled WGS sequence"/>
</dbReference>
<dbReference type="OrthoDB" id="2217172at2759"/>
<dbReference type="InterPro" id="IPR036397">
    <property type="entry name" value="RNaseH_sf"/>
</dbReference>
<feature type="region of interest" description="Disordered" evidence="1">
    <location>
        <begin position="211"/>
        <end position="231"/>
    </location>
</feature>
<dbReference type="PANTHER" id="PTHR46564">
    <property type="entry name" value="TRANSPOSASE"/>
    <property type="match status" value="1"/>
</dbReference>
<dbReference type="AlphaFoldDB" id="A0A0B7NDN1"/>
<sequence length="327" mass="36933">MIQEEGLTVPKAAEQCGIPRSSAYKLLNEFNASDGSVLPGNTPKKLEREPKKLFSQHTAFLIELFDNNPSIVLEEAQLKLYEHFGGLEISISGLYKHIREKCSISLKQATTYTAERDAPRNLELRFNIVSQWKAAGVSFSDNCVFVDEAGFHSQLMRSRAWSKVGNPAIVKVHTQKGVNISIVGCISPFGTICFSKVEPLKKSDAALIEKEFPESSPSKKRKAGTKSESKPIQLKKGTTAYHIVKFMESVMDILDKHNKKGMFIVMDNCRIHRFRFVVDSINQRGYKPLFIPPCSSFLNPIEECWSKIKKSIRRNPLEIRHAYASYC</sequence>
<dbReference type="NCBIfam" id="NF033545">
    <property type="entry name" value="transpos_IS630"/>
    <property type="match status" value="1"/>
</dbReference>
<dbReference type="InterPro" id="IPR009057">
    <property type="entry name" value="Homeodomain-like_sf"/>
</dbReference>
<evidence type="ECO:0000256" key="1">
    <source>
        <dbReference type="SAM" id="MobiDB-lite"/>
    </source>
</evidence>
<evidence type="ECO:0000313" key="3">
    <source>
        <dbReference type="EMBL" id="CEP13445.1"/>
    </source>
</evidence>
<gene>
    <name evidence="3" type="primary">PARPA_07524.1 scaffold 28415</name>
</gene>
<dbReference type="Pfam" id="PF13358">
    <property type="entry name" value="DDE_3"/>
    <property type="match status" value="1"/>
</dbReference>
<dbReference type="EMBL" id="LN729787">
    <property type="protein sequence ID" value="CEP13445.1"/>
    <property type="molecule type" value="Genomic_DNA"/>
</dbReference>
<dbReference type="SUPFAM" id="SSF46689">
    <property type="entry name" value="Homeodomain-like"/>
    <property type="match status" value="1"/>
</dbReference>
<feature type="domain" description="Tc1-like transposase DDE" evidence="2">
    <location>
        <begin position="235"/>
        <end position="314"/>
    </location>
</feature>
<dbReference type="GO" id="GO:0003676">
    <property type="term" value="F:nucleic acid binding"/>
    <property type="evidence" value="ECO:0007669"/>
    <property type="project" value="InterPro"/>
</dbReference>